<dbReference type="Pfam" id="PF01425">
    <property type="entry name" value="Amidase"/>
    <property type="match status" value="1"/>
</dbReference>
<dbReference type="InterPro" id="IPR023631">
    <property type="entry name" value="Amidase_dom"/>
</dbReference>
<accession>A0A2T8HRZ1</accession>
<dbReference type="PANTHER" id="PTHR11895:SF176">
    <property type="entry name" value="AMIDASE AMID-RELATED"/>
    <property type="match status" value="1"/>
</dbReference>
<protein>
    <submittedName>
        <fullName evidence="2">Amidase</fullName>
    </submittedName>
</protein>
<reference evidence="2 3" key="1">
    <citation type="submission" date="2018-04" db="EMBL/GenBank/DDBJ databases">
        <title>Pararhodobacter oceanense sp. nov., isolated from marine intertidal sediment.</title>
        <authorList>
            <person name="Wang X.-L."/>
            <person name="Du Z.-J."/>
        </authorList>
    </citation>
    <scope>NUCLEOTIDE SEQUENCE [LARGE SCALE GENOMIC DNA]</scope>
    <source>
        <strain evidence="2 3">AM505</strain>
    </source>
</reference>
<dbReference type="PANTHER" id="PTHR11895">
    <property type="entry name" value="TRANSAMIDASE"/>
    <property type="match status" value="1"/>
</dbReference>
<feature type="domain" description="Amidase" evidence="1">
    <location>
        <begin position="27"/>
        <end position="432"/>
    </location>
</feature>
<dbReference type="RefSeq" id="WP_116559109.1">
    <property type="nucleotide sequence ID" value="NZ_QDKM01000006.1"/>
</dbReference>
<dbReference type="GO" id="GO:0003824">
    <property type="term" value="F:catalytic activity"/>
    <property type="evidence" value="ECO:0007669"/>
    <property type="project" value="InterPro"/>
</dbReference>
<sequence>MSDNWRKLSAAELGRGIEGGSICPVALTEGFLDAIDNHPLAPRIYARTMRQQAEDAAMAARRRARAGRRLGPLDGVPVSWKDLFDTAGVATEAGSQLLKDRVPTQDAVVVTRLTEAGLPPLGKTHMTELAFSGLGLNPSTETSPCIHDPARVSGGSSSGAAASVAFDLAPLAIGSDTGGSVRVPAVWNDLVGLKTTSGRVPLDGAVPLAARFDTIGPLARSVEDAALAFALLDASPAPDLRGASLHGTRLLVLDGLAFDDLAPEAAKGFEHALSRLSAAGAQITHGNLPCTEAAMPLSGILYTSECYGTWGKTIEANPEVMYAPVRERFRAGANRNAADFVAAWHQLDAMRRDYLQATAGYDAVLIPSAANLPPKIDDLLANETYFAAENLKALRNSRIGNLMGLCALTLPSGIPMTGVMMMAAPMAEAQLLRLGAAAEKALA</sequence>
<gene>
    <name evidence="2" type="ORF">DDE20_13865</name>
</gene>
<dbReference type="InterPro" id="IPR000120">
    <property type="entry name" value="Amidase"/>
</dbReference>
<organism evidence="2 3">
    <name type="scientific">Pararhodobacter oceanensis</name>
    <dbReference type="NCBI Taxonomy" id="2172121"/>
    <lineage>
        <taxon>Bacteria</taxon>
        <taxon>Pseudomonadati</taxon>
        <taxon>Pseudomonadota</taxon>
        <taxon>Alphaproteobacteria</taxon>
        <taxon>Rhodobacterales</taxon>
        <taxon>Paracoccaceae</taxon>
        <taxon>Pararhodobacter</taxon>
    </lineage>
</organism>
<dbReference type="EMBL" id="QDKM01000006">
    <property type="protein sequence ID" value="PVH28190.1"/>
    <property type="molecule type" value="Genomic_DNA"/>
</dbReference>
<evidence type="ECO:0000313" key="3">
    <source>
        <dbReference type="Proteomes" id="UP000245911"/>
    </source>
</evidence>
<keyword evidence="3" id="KW-1185">Reference proteome</keyword>
<evidence type="ECO:0000313" key="2">
    <source>
        <dbReference type="EMBL" id="PVH28190.1"/>
    </source>
</evidence>
<dbReference type="Proteomes" id="UP000245911">
    <property type="component" value="Unassembled WGS sequence"/>
</dbReference>
<comment type="caution">
    <text evidence="2">The sequence shown here is derived from an EMBL/GenBank/DDBJ whole genome shotgun (WGS) entry which is preliminary data.</text>
</comment>
<dbReference type="PROSITE" id="PS00571">
    <property type="entry name" value="AMIDASES"/>
    <property type="match status" value="1"/>
</dbReference>
<dbReference type="Gene3D" id="3.90.1300.10">
    <property type="entry name" value="Amidase signature (AS) domain"/>
    <property type="match status" value="1"/>
</dbReference>
<dbReference type="InterPro" id="IPR020556">
    <property type="entry name" value="Amidase_CS"/>
</dbReference>
<dbReference type="InterPro" id="IPR036928">
    <property type="entry name" value="AS_sf"/>
</dbReference>
<evidence type="ECO:0000259" key="1">
    <source>
        <dbReference type="Pfam" id="PF01425"/>
    </source>
</evidence>
<dbReference type="OrthoDB" id="9811471at2"/>
<name>A0A2T8HRZ1_9RHOB</name>
<dbReference type="SUPFAM" id="SSF75304">
    <property type="entry name" value="Amidase signature (AS) enzymes"/>
    <property type="match status" value="1"/>
</dbReference>
<dbReference type="AlphaFoldDB" id="A0A2T8HRZ1"/>
<proteinExistence type="predicted"/>